<proteinExistence type="inferred from homology"/>
<dbReference type="EMBL" id="QFPO01000006">
    <property type="protein sequence ID" value="PZQ15399.1"/>
    <property type="molecule type" value="Genomic_DNA"/>
</dbReference>
<comment type="caution">
    <text evidence="3">The sequence shown here is derived from an EMBL/GenBank/DDBJ whole genome shotgun (WGS) entry which is preliminary data.</text>
</comment>
<dbReference type="InterPro" id="IPR003423">
    <property type="entry name" value="OMP_efflux"/>
</dbReference>
<dbReference type="NCBIfam" id="TIGR01845">
    <property type="entry name" value="outer_NodT"/>
    <property type="match status" value="1"/>
</dbReference>
<dbReference type="GO" id="GO:0009279">
    <property type="term" value="C:cell outer membrane"/>
    <property type="evidence" value="ECO:0007669"/>
    <property type="project" value="UniProtKB-SubCell"/>
</dbReference>
<keyword evidence="2" id="KW-0449">Lipoprotein</keyword>
<keyword evidence="2" id="KW-0472">Membrane</keyword>
<dbReference type="SUPFAM" id="SSF56954">
    <property type="entry name" value="Outer membrane efflux proteins (OEP)"/>
    <property type="match status" value="1"/>
</dbReference>
<dbReference type="InterPro" id="IPR010131">
    <property type="entry name" value="MdtP/NodT-like"/>
</dbReference>
<evidence type="ECO:0008006" key="5">
    <source>
        <dbReference type="Google" id="ProtNLM"/>
    </source>
</evidence>
<dbReference type="Pfam" id="PF02321">
    <property type="entry name" value="OEP"/>
    <property type="match status" value="2"/>
</dbReference>
<protein>
    <recommendedName>
        <fullName evidence="5">Efflux transporter outer membrane subunit</fullName>
    </recommendedName>
</protein>
<evidence type="ECO:0000256" key="1">
    <source>
        <dbReference type="ARBA" id="ARBA00007613"/>
    </source>
</evidence>
<dbReference type="PANTHER" id="PTHR30203">
    <property type="entry name" value="OUTER MEMBRANE CATION EFFLUX PROTEIN"/>
    <property type="match status" value="1"/>
</dbReference>
<dbReference type="PANTHER" id="PTHR30203:SF33">
    <property type="entry name" value="BLR4455 PROTEIN"/>
    <property type="match status" value="1"/>
</dbReference>
<dbReference type="GO" id="GO:0015562">
    <property type="term" value="F:efflux transmembrane transporter activity"/>
    <property type="evidence" value="ECO:0007669"/>
    <property type="project" value="InterPro"/>
</dbReference>
<dbReference type="Gene3D" id="2.20.200.10">
    <property type="entry name" value="Outer membrane efflux proteins (OEP)"/>
    <property type="match status" value="1"/>
</dbReference>
<keyword evidence="2" id="KW-0812">Transmembrane</keyword>
<accession>A0A2W5KHD5</accession>
<gene>
    <name evidence="3" type="ORF">DI564_08680</name>
</gene>
<evidence type="ECO:0000313" key="4">
    <source>
        <dbReference type="Proteomes" id="UP000249046"/>
    </source>
</evidence>
<reference evidence="3 4" key="1">
    <citation type="submission" date="2017-08" db="EMBL/GenBank/DDBJ databases">
        <title>Infants hospitalized years apart are colonized by the same room-sourced microbial strains.</title>
        <authorList>
            <person name="Brooks B."/>
            <person name="Olm M.R."/>
            <person name="Firek B.A."/>
            <person name="Baker R."/>
            <person name="Thomas B.C."/>
            <person name="Morowitz M.J."/>
            <person name="Banfield J.F."/>
        </authorList>
    </citation>
    <scope>NUCLEOTIDE SEQUENCE [LARGE SCALE GENOMIC DNA]</scope>
    <source>
        <strain evidence="3">S2_005_003_R2_42</strain>
    </source>
</reference>
<organism evidence="3 4">
    <name type="scientific">Rhodanobacter denitrificans</name>
    <dbReference type="NCBI Taxonomy" id="666685"/>
    <lineage>
        <taxon>Bacteria</taxon>
        <taxon>Pseudomonadati</taxon>
        <taxon>Pseudomonadota</taxon>
        <taxon>Gammaproteobacteria</taxon>
        <taxon>Lysobacterales</taxon>
        <taxon>Rhodanobacteraceae</taxon>
        <taxon>Rhodanobacter</taxon>
    </lineage>
</organism>
<keyword evidence="2" id="KW-0564">Palmitate</keyword>
<comment type="similarity">
    <text evidence="1 2">Belongs to the outer membrane factor (OMF) (TC 1.B.17) family.</text>
</comment>
<name>A0A2W5KHD5_9GAMM</name>
<dbReference type="AlphaFoldDB" id="A0A2W5KHD5"/>
<dbReference type="Gene3D" id="1.20.1600.10">
    <property type="entry name" value="Outer membrane efflux proteins (OEP)"/>
    <property type="match status" value="1"/>
</dbReference>
<keyword evidence="2" id="KW-1134">Transmembrane beta strand</keyword>
<evidence type="ECO:0000256" key="2">
    <source>
        <dbReference type="RuleBase" id="RU362097"/>
    </source>
</evidence>
<comment type="subcellular location">
    <subcellularLocation>
        <location evidence="2">Cell outer membrane</location>
        <topology evidence="2">Lipid-anchor</topology>
    </subcellularLocation>
</comment>
<dbReference type="Proteomes" id="UP000249046">
    <property type="component" value="Unassembled WGS sequence"/>
</dbReference>
<evidence type="ECO:0000313" key="3">
    <source>
        <dbReference type="EMBL" id="PZQ15399.1"/>
    </source>
</evidence>
<sequence>MANQACTASGIFPAFSTRPLRRSLIATALIAALLSGCAVGPQFRAPAAPETGAYLPDALPAATADASGTPTGDAQRFLEGTSAPQRWWTRFGNEELERRVEQALAHSPTVASAQAALRQAQENVAAARGSLFPAVDASAGAARSNGLAAGTPGVSPFTVYNAGVGVSYTLDLFGGVRRGVEAQSALADLQRYQLEGTYLSLAANVATTSILEASLREQIRATEEIVDLYRQQYELTRAQSDIGAKSQADVLVAQSQMATASAQLPELRKALARTQTQLAVYLGRFPSESQLAALELDAITLPTDLPVSLPSTLVRERPDIRAAEAQLHQATAQVGIATANLFPTITLSGSYGSQATSGGDLFGSGSEAWSLGLNLLQPIFRGGTLRAQKRAAEAGLDRAAADYRTTVLTAFQNVADVLRALELDAAGLRAQAEAEQATRSSLDLVRVQYDDGAANYLQVIDATRLYQQARIAVIQARAARLTNTAALYAALGGGWRGTDASAFADAQTISN</sequence>